<feature type="transmembrane region" description="Helical" evidence="1">
    <location>
        <begin position="38"/>
        <end position="60"/>
    </location>
</feature>
<feature type="transmembrane region" description="Helical" evidence="1">
    <location>
        <begin position="186"/>
        <end position="207"/>
    </location>
</feature>
<organism evidence="2 3">
    <name type="scientific">Bombilactobacillus thymidiniphilus</name>
    <dbReference type="NCBI Taxonomy" id="2923363"/>
    <lineage>
        <taxon>Bacteria</taxon>
        <taxon>Bacillati</taxon>
        <taxon>Bacillota</taxon>
        <taxon>Bacilli</taxon>
        <taxon>Lactobacillales</taxon>
        <taxon>Lactobacillaceae</taxon>
        <taxon>Bombilactobacillus</taxon>
    </lineage>
</organism>
<protein>
    <submittedName>
        <fullName evidence="2">Uncharacterized protein</fullName>
    </submittedName>
</protein>
<dbReference type="EMBL" id="CP093365">
    <property type="protein sequence ID" value="UQS82987.1"/>
    <property type="molecule type" value="Genomic_DNA"/>
</dbReference>
<keyword evidence="1" id="KW-0472">Membrane</keyword>
<keyword evidence="3" id="KW-1185">Reference proteome</keyword>
<keyword evidence="1" id="KW-1133">Transmembrane helix</keyword>
<evidence type="ECO:0000313" key="2">
    <source>
        <dbReference type="EMBL" id="UQS82987.1"/>
    </source>
</evidence>
<evidence type="ECO:0000313" key="3">
    <source>
        <dbReference type="Proteomes" id="UP000831947"/>
    </source>
</evidence>
<keyword evidence="1" id="KW-0812">Transmembrane</keyword>
<dbReference type="RefSeq" id="WP_249512214.1">
    <property type="nucleotide sequence ID" value="NZ_CP093365.1"/>
</dbReference>
<proteinExistence type="predicted"/>
<accession>A0ABY4PBS4</accession>
<gene>
    <name evidence="2" type="ORF">MOO47_04185</name>
</gene>
<evidence type="ECO:0000256" key="1">
    <source>
        <dbReference type="SAM" id="Phobius"/>
    </source>
</evidence>
<name>A0ABY4PBS4_9LACO</name>
<feature type="transmembrane region" description="Helical" evidence="1">
    <location>
        <begin position="161"/>
        <end position="180"/>
    </location>
</feature>
<sequence>MSVLTRVWFGDGKDARLMYDFATKRFITYRLPKSISKWAMVIMAIGAATAASPYAFSQLIRSSSEYSDKIQPMKYRPDLWKILLIYLAIIFIITIFFQFFIEKQVERAGIIDANVTDMEKIQKYVHAAVNIQRNSVRSVITINAKNGTSEFKKEYSRKMSLVGIGCGIMMIICFCLLINTTKMVDMITSSLIFVVVMALLIYSVLVISERRIIEKKYNIDINSED</sequence>
<feature type="transmembrane region" description="Helical" evidence="1">
    <location>
        <begin position="80"/>
        <end position="101"/>
    </location>
</feature>
<reference evidence="2 3" key="1">
    <citation type="journal article" date="2022" name="Int. J. Syst. Evol. Microbiol.">
        <title>Apilactobacillus apisilvae sp. nov., Nicolia spurrieriana gen. nov. sp. nov., Bombilactobacillus folatiphilus sp. nov. and Bombilactobacillus thymidiniphilus sp. nov., four new lactic acid bacterial isolates from stingless bees Tetragonula carbonaria and Austroplebeia australis.</title>
        <authorList>
            <person name="Oliphant S.A."/>
            <person name="Watson-Haigh N.S."/>
            <person name="Sumby K.M."/>
            <person name="Gardner J."/>
            <person name="Groom S."/>
            <person name="Jiranek V."/>
        </authorList>
    </citation>
    <scope>NUCLEOTIDE SEQUENCE [LARGE SCALE GENOMIC DNA]</scope>
    <source>
        <strain evidence="2 3">SG4_A1</strain>
    </source>
</reference>
<dbReference type="Proteomes" id="UP000831947">
    <property type="component" value="Chromosome"/>
</dbReference>